<name>K1TV38_9ZZZZ</name>
<dbReference type="Pfam" id="PF11195">
    <property type="entry name" value="Tad2-like"/>
    <property type="match status" value="1"/>
</dbReference>
<dbReference type="InterPro" id="IPR021361">
    <property type="entry name" value="Tad2-like_dom"/>
</dbReference>
<evidence type="ECO:0000313" key="2">
    <source>
        <dbReference type="EMBL" id="EKC73678.1"/>
    </source>
</evidence>
<accession>K1TV38</accession>
<dbReference type="AlphaFoldDB" id="K1TV38"/>
<evidence type="ECO:0000259" key="1">
    <source>
        <dbReference type="Pfam" id="PF11195"/>
    </source>
</evidence>
<organism evidence="2">
    <name type="scientific">human gut metagenome</name>
    <dbReference type="NCBI Taxonomy" id="408170"/>
    <lineage>
        <taxon>unclassified sequences</taxon>
        <taxon>metagenomes</taxon>
        <taxon>organismal metagenomes</taxon>
    </lineage>
</organism>
<sequence length="162" mass="18561">MEFKKAYEALKQGYKIKREHWRGYWIKENDTITMHCKDGSVIPFLETDDIFVDLDNIVADNWVICDDIDESKLNIQTFTFGEAISNLKRGKRVQRKGWNGKNQYIELATNISYKNANNEIVNAEHDAIGNKAIAFVGTSGVQLGWLASQADMLAEDWKIVEN</sequence>
<comment type="caution">
    <text evidence="2">The sequence shown here is derived from an EMBL/GenBank/DDBJ whole genome shotgun (WGS) entry which is preliminary data.</text>
</comment>
<dbReference type="EMBL" id="AJWZ01001475">
    <property type="protein sequence ID" value="EKC73678.1"/>
    <property type="molecule type" value="Genomic_DNA"/>
</dbReference>
<feature type="domain" description="Thoeris anti-defense 2-like" evidence="1">
    <location>
        <begin position="79"/>
        <end position="160"/>
    </location>
</feature>
<reference evidence="2" key="1">
    <citation type="journal article" date="2013" name="Environ. Microbiol.">
        <title>Microbiota from the distal guts of lean and obese adolescents exhibit partial functional redundancy besides clear differences in community structure.</title>
        <authorList>
            <person name="Ferrer M."/>
            <person name="Ruiz A."/>
            <person name="Lanza F."/>
            <person name="Haange S.B."/>
            <person name="Oberbach A."/>
            <person name="Till H."/>
            <person name="Bargiela R."/>
            <person name="Campoy C."/>
            <person name="Segura M.T."/>
            <person name="Richter M."/>
            <person name="von Bergen M."/>
            <person name="Seifert J."/>
            <person name="Suarez A."/>
        </authorList>
    </citation>
    <scope>NUCLEOTIDE SEQUENCE</scope>
</reference>
<protein>
    <recommendedName>
        <fullName evidence="1">Thoeris anti-defense 2-like domain-containing protein</fullName>
    </recommendedName>
</protein>
<gene>
    <name evidence="2" type="ORF">OBE_02265</name>
</gene>
<proteinExistence type="predicted"/>